<keyword evidence="2" id="KW-1185">Reference proteome</keyword>
<dbReference type="RefSeq" id="WP_189150869.1">
    <property type="nucleotide sequence ID" value="NZ_BAABER010000028.1"/>
</dbReference>
<sequence>MTASMSFYADDTTTVRLNQHGSKRTPILALDSVGHSLTVSAFDRFPLADHLAFARALATACADYVKALEAIHAAEPTDAGDRKPDREH</sequence>
<dbReference type="EMBL" id="BMMU01000027">
    <property type="protein sequence ID" value="GGJ57573.1"/>
    <property type="molecule type" value="Genomic_DNA"/>
</dbReference>
<dbReference type="Proteomes" id="UP000625682">
    <property type="component" value="Unassembled WGS sequence"/>
</dbReference>
<name>A0A917LD65_9ACTN</name>
<accession>A0A917LD65</accession>
<reference evidence="1" key="2">
    <citation type="submission" date="2020-09" db="EMBL/GenBank/DDBJ databases">
        <authorList>
            <person name="Sun Q."/>
            <person name="Zhou Y."/>
        </authorList>
    </citation>
    <scope>NUCLEOTIDE SEQUENCE</scope>
    <source>
        <strain evidence="1">CGMCC 4.7272</strain>
    </source>
</reference>
<protein>
    <submittedName>
        <fullName evidence="1">Uncharacterized protein</fullName>
    </submittedName>
</protein>
<gene>
    <name evidence="1" type="ORF">GCM10012282_63630</name>
</gene>
<proteinExistence type="predicted"/>
<evidence type="ECO:0000313" key="1">
    <source>
        <dbReference type="EMBL" id="GGJ57573.1"/>
    </source>
</evidence>
<reference evidence="1" key="1">
    <citation type="journal article" date="2014" name="Int. J. Syst. Evol. Microbiol.">
        <title>Complete genome sequence of Corynebacterium casei LMG S-19264T (=DSM 44701T), isolated from a smear-ripened cheese.</title>
        <authorList>
            <consortium name="US DOE Joint Genome Institute (JGI-PGF)"/>
            <person name="Walter F."/>
            <person name="Albersmeier A."/>
            <person name="Kalinowski J."/>
            <person name="Ruckert C."/>
        </authorList>
    </citation>
    <scope>NUCLEOTIDE SEQUENCE</scope>
    <source>
        <strain evidence="1">CGMCC 4.7272</strain>
    </source>
</reference>
<comment type="caution">
    <text evidence="1">The sequence shown here is derived from an EMBL/GenBank/DDBJ whole genome shotgun (WGS) entry which is preliminary data.</text>
</comment>
<organism evidence="1 2">
    <name type="scientific">Streptomyces lacrimifluminis</name>
    <dbReference type="NCBI Taxonomy" id="1500077"/>
    <lineage>
        <taxon>Bacteria</taxon>
        <taxon>Bacillati</taxon>
        <taxon>Actinomycetota</taxon>
        <taxon>Actinomycetes</taxon>
        <taxon>Kitasatosporales</taxon>
        <taxon>Streptomycetaceae</taxon>
        <taxon>Streptomyces</taxon>
    </lineage>
</organism>
<dbReference type="AlphaFoldDB" id="A0A917LD65"/>
<evidence type="ECO:0000313" key="2">
    <source>
        <dbReference type="Proteomes" id="UP000625682"/>
    </source>
</evidence>